<name>A0ABP0FRL1_CLALP</name>
<gene>
    <name evidence="2" type="ORF">CVLEPA_LOCUS11410</name>
</gene>
<reference evidence="2 3" key="1">
    <citation type="submission" date="2024-02" db="EMBL/GenBank/DDBJ databases">
        <authorList>
            <person name="Daric V."/>
            <person name="Darras S."/>
        </authorList>
    </citation>
    <scope>NUCLEOTIDE SEQUENCE [LARGE SCALE GENOMIC DNA]</scope>
</reference>
<evidence type="ECO:0000313" key="3">
    <source>
        <dbReference type="Proteomes" id="UP001642483"/>
    </source>
</evidence>
<protein>
    <submittedName>
        <fullName evidence="2">Uncharacterized protein</fullName>
    </submittedName>
</protein>
<feature type="compositionally biased region" description="Basic residues" evidence="1">
    <location>
        <begin position="141"/>
        <end position="161"/>
    </location>
</feature>
<accession>A0ABP0FRL1</accession>
<keyword evidence="3" id="KW-1185">Reference proteome</keyword>
<sequence length="292" mass="33505">MKNCDCVLNENAAWTFRLNSSWQEIDVKRSDDVSDFICEGTRIGHDVTDDEREKSFRLCINGPSKSRTTLKISLNFENSRNEINLSSDKISDKTSEHACSWPHIQVYQPDNCVQSSNGAAQRPSAKLNRTARHLDEYLKAGSKRHKSYRKRRRRKNRAERIKKRKKLAEFRLFPGSRNRNESGSKIGIINKRKGARRHIEPEGGFFSAQNGMNKTLDAAEFQTFPERIVKKRGRNVRSVKRSVAMELLEICHASTTSASNATMIKRRVHPRCPSLKRARAGKAFVRWGNAFL</sequence>
<organism evidence="2 3">
    <name type="scientific">Clavelina lepadiformis</name>
    <name type="common">Light-bulb sea squirt</name>
    <name type="synonym">Ascidia lepadiformis</name>
    <dbReference type="NCBI Taxonomy" id="159417"/>
    <lineage>
        <taxon>Eukaryota</taxon>
        <taxon>Metazoa</taxon>
        <taxon>Chordata</taxon>
        <taxon>Tunicata</taxon>
        <taxon>Ascidiacea</taxon>
        <taxon>Aplousobranchia</taxon>
        <taxon>Clavelinidae</taxon>
        <taxon>Clavelina</taxon>
    </lineage>
</organism>
<comment type="caution">
    <text evidence="2">The sequence shown here is derived from an EMBL/GenBank/DDBJ whole genome shotgun (WGS) entry which is preliminary data.</text>
</comment>
<dbReference type="EMBL" id="CAWYQH010000079">
    <property type="protein sequence ID" value="CAK8681180.1"/>
    <property type="molecule type" value="Genomic_DNA"/>
</dbReference>
<evidence type="ECO:0000313" key="2">
    <source>
        <dbReference type="EMBL" id="CAK8681180.1"/>
    </source>
</evidence>
<dbReference type="Proteomes" id="UP001642483">
    <property type="component" value="Unassembled WGS sequence"/>
</dbReference>
<proteinExistence type="predicted"/>
<feature type="region of interest" description="Disordered" evidence="1">
    <location>
        <begin position="140"/>
        <end position="161"/>
    </location>
</feature>
<evidence type="ECO:0000256" key="1">
    <source>
        <dbReference type="SAM" id="MobiDB-lite"/>
    </source>
</evidence>